<dbReference type="Proteomes" id="UP000314294">
    <property type="component" value="Unassembled WGS sequence"/>
</dbReference>
<name>A0A4Z2I0W0_9TELE</name>
<accession>A0A4Z2I0W0</accession>
<sequence length="192" mass="20836">MRLEKRLRGTRLRLPPGPMLAACVFKEPCKEGVSKHTTPAGGTVVSYCTHERQHLLCGCADSKVRYCVSLSPSAELFAGLGRGVSVTSDELIELRSVGLHYIIATQITTPLQLFEEIMLSEASASLNKDTWPVGDRRPRVTPGPEARAVIGCDSAVEKIWLCPASRMNVVEPAVLRVHVVVEHTVLAGAPQL</sequence>
<evidence type="ECO:0000313" key="1">
    <source>
        <dbReference type="EMBL" id="TNN71538.1"/>
    </source>
</evidence>
<protein>
    <submittedName>
        <fullName evidence="1">Uncharacterized protein</fullName>
    </submittedName>
</protein>
<comment type="caution">
    <text evidence="1">The sequence shown here is derived from an EMBL/GenBank/DDBJ whole genome shotgun (WGS) entry which is preliminary data.</text>
</comment>
<organism evidence="1 2">
    <name type="scientific">Liparis tanakae</name>
    <name type="common">Tanaka's snailfish</name>
    <dbReference type="NCBI Taxonomy" id="230148"/>
    <lineage>
        <taxon>Eukaryota</taxon>
        <taxon>Metazoa</taxon>
        <taxon>Chordata</taxon>
        <taxon>Craniata</taxon>
        <taxon>Vertebrata</taxon>
        <taxon>Euteleostomi</taxon>
        <taxon>Actinopterygii</taxon>
        <taxon>Neopterygii</taxon>
        <taxon>Teleostei</taxon>
        <taxon>Neoteleostei</taxon>
        <taxon>Acanthomorphata</taxon>
        <taxon>Eupercaria</taxon>
        <taxon>Perciformes</taxon>
        <taxon>Cottioidei</taxon>
        <taxon>Cottales</taxon>
        <taxon>Liparidae</taxon>
        <taxon>Liparis</taxon>
    </lineage>
</organism>
<keyword evidence="2" id="KW-1185">Reference proteome</keyword>
<gene>
    <name evidence="1" type="ORF">EYF80_018224</name>
</gene>
<dbReference type="EMBL" id="SRLO01000148">
    <property type="protein sequence ID" value="TNN71538.1"/>
    <property type="molecule type" value="Genomic_DNA"/>
</dbReference>
<evidence type="ECO:0000313" key="2">
    <source>
        <dbReference type="Proteomes" id="UP000314294"/>
    </source>
</evidence>
<proteinExistence type="predicted"/>
<dbReference type="AlphaFoldDB" id="A0A4Z2I0W0"/>
<reference evidence="1 2" key="1">
    <citation type="submission" date="2019-03" db="EMBL/GenBank/DDBJ databases">
        <title>First draft genome of Liparis tanakae, snailfish: a comprehensive survey of snailfish specific genes.</title>
        <authorList>
            <person name="Kim W."/>
            <person name="Song I."/>
            <person name="Jeong J.-H."/>
            <person name="Kim D."/>
            <person name="Kim S."/>
            <person name="Ryu S."/>
            <person name="Song J.Y."/>
            <person name="Lee S.K."/>
        </authorList>
    </citation>
    <scope>NUCLEOTIDE SEQUENCE [LARGE SCALE GENOMIC DNA]</scope>
    <source>
        <tissue evidence="1">Muscle</tissue>
    </source>
</reference>